<dbReference type="AlphaFoldDB" id="A0A222P2T6"/>
<proteinExistence type="inferred from homology"/>
<protein>
    <recommendedName>
        <fullName evidence="11">Potassium-transporting ATPase KdpC subunit</fullName>
    </recommendedName>
    <alternativeName>
        <fullName evidence="11">ATP phosphohydrolase [potassium-transporting] C chain</fullName>
    </alternativeName>
    <alternativeName>
        <fullName evidence="11">Potassium-binding and translocating subunit C</fullName>
    </alternativeName>
    <alternativeName>
        <fullName evidence="11">Potassium-translocating ATPase C chain</fullName>
    </alternativeName>
</protein>
<dbReference type="HAMAP" id="MF_00276">
    <property type="entry name" value="KdpC"/>
    <property type="match status" value="1"/>
</dbReference>
<dbReference type="GO" id="GO:0008556">
    <property type="term" value="F:P-type potassium transmembrane transporter activity"/>
    <property type="evidence" value="ECO:0007669"/>
    <property type="project" value="InterPro"/>
</dbReference>
<dbReference type="PANTHER" id="PTHR30042:SF2">
    <property type="entry name" value="POTASSIUM-TRANSPORTING ATPASE KDPC SUBUNIT"/>
    <property type="match status" value="1"/>
</dbReference>
<comment type="similarity">
    <text evidence="11">Belongs to the KdpC family.</text>
</comment>
<organism evidence="12 13">
    <name type="scientific">Legionella clemsonensis</name>
    <dbReference type="NCBI Taxonomy" id="1867846"/>
    <lineage>
        <taxon>Bacteria</taxon>
        <taxon>Pseudomonadati</taxon>
        <taxon>Pseudomonadota</taxon>
        <taxon>Gammaproteobacteria</taxon>
        <taxon>Legionellales</taxon>
        <taxon>Legionellaceae</taxon>
        <taxon>Legionella</taxon>
    </lineage>
</organism>
<dbReference type="RefSeq" id="WP_198333085.1">
    <property type="nucleotide sequence ID" value="NZ_CP016397.1"/>
</dbReference>
<dbReference type="NCBIfam" id="NF001454">
    <property type="entry name" value="PRK00315.1"/>
    <property type="match status" value="1"/>
</dbReference>
<keyword evidence="2 11" id="KW-1003">Cell membrane</keyword>
<reference evidence="13" key="1">
    <citation type="submission" date="2016-07" db="EMBL/GenBank/DDBJ databases">
        <authorList>
            <person name="Florea S."/>
            <person name="Webb J.S."/>
            <person name="Jaromczyk J."/>
            <person name="Schardl C.L."/>
        </authorList>
    </citation>
    <scope>NUCLEOTIDE SEQUENCE [LARGE SCALE GENOMIC DNA]</scope>
    <source>
        <strain evidence="13">CDC-D5610</strain>
    </source>
</reference>
<evidence type="ECO:0000256" key="5">
    <source>
        <dbReference type="ARBA" id="ARBA00022741"/>
    </source>
</evidence>
<keyword evidence="13" id="KW-1185">Reference proteome</keyword>
<comment type="subunit">
    <text evidence="11">The system is composed of three essential subunits: KdpA, KdpB and KdpC.</text>
</comment>
<dbReference type="GO" id="GO:0005524">
    <property type="term" value="F:ATP binding"/>
    <property type="evidence" value="ECO:0007669"/>
    <property type="project" value="UniProtKB-UniRule"/>
</dbReference>
<dbReference type="InterPro" id="IPR003820">
    <property type="entry name" value="KdpC"/>
</dbReference>
<keyword evidence="9 11" id="KW-0406">Ion transport</keyword>
<dbReference type="GO" id="GO:0016787">
    <property type="term" value="F:hydrolase activity"/>
    <property type="evidence" value="ECO:0007669"/>
    <property type="project" value="UniProtKB-KW"/>
</dbReference>
<evidence type="ECO:0000256" key="7">
    <source>
        <dbReference type="ARBA" id="ARBA00022958"/>
    </source>
</evidence>
<keyword evidence="5 11" id="KW-0547">Nucleotide-binding</keyword>
<evidence type="ECO:0000313" key="12">
    <source>
        <dbReference type="EMBL" id="ASQ46156.1"/>
    </source>
</evidence>
<evidence type="ECO:0000256" key="10">
    <source>
        <dbReference type="ARBA" id="ARBA00023136"/>
    </source>
</evidence>
<evidence type="ECO:0000256" key="1">
    <source>
        <dbReference type="ARBA" id="ARBA00022448"/>
    </source>
</evidence>
<keyword evidence="3 11" id="KW-0633">Potassium transport</keyword>
<evidence type="ECO:0000313" key="13">
    <source>
        <dbReference type="Proteomes" id="UP000201728"/>
    </source>
</evidence>
<gene>
    <name evidence="11 12" type="primary">kdpC</name>
    <name evidence="12" type="ORF">clem_08020</name>
</gene>
<sequence length="202" mass="22170">MIKEACKQLKSAAILLLILTLVTGGFYPLIVTGIAQFFFPWQANGSLIKKDNKVVGSMLIGQAFSGPYYFWGRPSATTPYPYNAARSAGSNWGPSSPAFLTTIKKRIVHFREYEPSDNRLIPIDLITASGSGLDPEISLLAAFYQVSRVAKARNIPAKTLEALINRLTKKRTMLVLGEPRVNVLELNLALDEISRMHAATAS</sequence>
<dbReference type="EMBL" id="CP016397">
    <property type="protein sequence ID" value="ASQ46156.1"/>
    <property type="molecule type" value="Genomic_DNA"/>
</dbReference>
<keyword evidence="8 11" id="KW-1133">Transmembrane helix</keyword>
<evidence type="ECO:0000256" key="8">
    <source>
        <dbReference type="ARBA" id="ARBA00022989"/>
    </source>
</evidence>
<dbReference type="Pfam" id="PF02669">
    <property type="entry name" value="KdpC"/>
    <property type="match status" value="1"/>
</dbReference>
<keyword evidence="1 11" id="KW-0813">Transport</keyword>
<comment type="function">
    <text evidence="11">Part of the high-affinity ATP-driven potassium transport (or Kdp) system, which catalyzes the hydrolysis of ATP coupled with the electrogenic transport of potassium into the cytoplasm. This subunit acts as a catalytic chaperone that increases the ATP-binding affinity of the ATP-hydrolyzing subunit KdpB by the formation of a transient KdpB/KdpC/ATP ternary complex.</text>
</comment>
<dbReference type="GO" id="GO:0005886">
    <property type="term" value="C:plasma membrane"/>
    <property type="evidence" value="ECO:0007669"/>
    <property type="project" value="UniProtKB-SubCell"/>
</dbReference>
<dbReference type="KEGG" id="lcd:clem_08020"/>
<evidence type="ECO:0000256" key="9">
    <source>
        <dbReference type="ARBA" id="ARBA00023065"/>
    </source>
</evidence>
<evidence type="ECO:0000256" key="4">
    <source>
        <dbReference type="ARBA" id="ARBA00022692"/>
    </source>
</evidence>
<evidence type="ECO:0000256" key="3">
    <source>
        <dbReference type="ARBA" id="ARBA00022538"/>
    </source>
</evidence>
<dbReference type="Proteomes" id="UP000201728">
    <property type="component" value="Chromosome"/>
</dbReference>
<evidence type="ECO:0000256" key="11">
    <source>
        <dbReference type="HAMAP-Rule" id="MF_00276"/>
    </source>
</evidence>
<accession>A0A222P2T6</accession>
<dbReference type="PANTHER" id="PTHR30042">
    <property type="entry name" value="POTASSIUM-TRANSPORTING ATPASE C CHAIN"/>
    <property type="match status" value="1"/>
</dbReference>
<name>A0A222P2T6_9GAMM</name>
<dbReference type="PIRSF" id="PIRSF001296">
    <property type="entry name" value="K_ATPase_KdpC"/>
    <property type="match status" value="1"/>
</dbReference>
<keyword evidence="12" id="KW-0378">Hydrolase</keyword>
<keyword evidence="10 11" id="KW-0472">Membrane</keyword>
<evidence type="ECO:0000256" key="6">
    <source>
        <dbReference type="ARBA" id="ARBA00022840"/>
    </source>
</evidence>
<evidence type="ECO:0000256" key="2">
    <source>
        <dbReference type="ARBA" id="ARBA00022475"/>
    </source>
</evidence>
<keyword evidence="7 11" id="KW-0630">Potassium</keyword>
<feature type="transmembrane region" description="Helical" evidence="11">
    <location>
        <begin position="12"/>
        <end position="39"/>
    </location>
</feature>
<keyword evidence="6 11" id="KW-0067">ATP-binding</keyword>
<comment type="subcellular location">
    <subcellularLocation>
        <location evidence="11">Cell membrane</location>
        <topology evidence="11">Single-pass membrane protein</topology>
    </subcellularLocation>
</comment>
<keyword evidence="4 11" id="KW-0812">Transmembrane</keyword>
<dbReference type="NCBIfam" id="TIGR00681">
    <property type="entry name" value="kdpC"/>
    <property type="match status" value="1"/>
</dbReference>